<dbReference type="Pfam" id="PF25450">
    <property type="entry name" value="Rab11-FIP3"/>
    <property type="match status" value="1"/>
</dbReference>
<feature type="domain" description="FIP-RBD" evidence="12">
    <location>
        <begin position="1185"/>
        <end position="1247"/>
    </location>
</feature>
<evidence type="ECO:0000256" key="10">
    <source>
        <dbReference type="SAM" id="MobiDB-lite"/>
    </source>
</evidence>
<dbReference type="CDD" id="cd00051">
    <property type="entry name" value="EFh"/>
    <property type="match status" value="1"/>
</dbReference>
<keyword evidence="6" id="KW-0967">Endosome</keyword>
<dbReference type="PROSITE" id="PS51511">
    <property type="entry name" value="FIP_RBD"/>
    <property type="match status" value="1"/>
</dbReference>
<evidence type="ECO:0000256" key="2">
    <source>
        <dbReference type="ARBA" id="ARBA00004626"/>
    </source>
</evidence>
<dbReference type="GO" id="GO:0055038">
    <property type="term" value="C:recycling endosome membrane"/>
    <property type="evidence" value="ECO:0007669"/>
    <property type="project" value="UniProtKB-SubCell"/>
</dbReference>
<evidence type="ECO:0000256" key="9">
    <source>
        <dbReference type="ARBA" id="ARBA00023306"/>
    </source>
</evidence>
<evidence type="ECO:0000256" key="4">
    <source>
        <dbReference type="ARBA" id="ARBA00022448"/>
    </source>
</evidence>
<dbReference type="InterPro" id="IPR011992">
    <property type="entry name" value="EF-hand-dom_pair"/>
</dbReference>
<evidence type="ECO:0000313" key="13">
    <source>
        <dbReference type="EMBL" id="KAK2855453.1"/>
    </source>
</evidence>
<keyword evidence="5" id="KW-0132">Cell division</keyword>
<feature type="region of interest" description="Disordered" evidence="10">
    <location>
        <begin position="1084"/>
        <end position="1109"/>
    </location>
</feature>
<dbReference type="FunFam" id="1.20.5.2440:FF:000001">
    <property type="entry name" value="RAB11 family interacting protein 4"/>
    <property type="match status" value="1"/>
</dbReference>
<dbReference type="Pfam" id="PF09457">
    <property type="entry name" value="RBD-FIP"/>
    <property type="match status" value="1"/>
</dbReference>
<feature type="region of interest" description="Disordered" evidence="10">
    <location>
        <begin position="528"/>
        <end position="549"/>
    </location>
</feature>
<dbReference type="Gene3D" id="1.10.238.10">
    <property type="entry name" value="EF-hand"/>
    <property type="match status" value="1"/>
</dbReference>
<comment type="subcellular location">
    <subcellularLocation>
        <location evidence="2">Cleavage furrow</location>
    </subcellularLocation>
    <subcellularLocation>
        <location evidence="1">Midbody</location>
    </subcellularLocation>
    <subcellularLocation>
        <location evidence="3">Recycling endosome membrane</location>
        <topology evidence="3">Peripheral membrane protein</topology>
    </subcellularLocation>
</comment>
<dbReference type="GO" id="GO:0032154">
    <property type="term" value="C:cleavage furrow"/>
    <property type="evidence" value="ECO:0007669"/>
    <property type="project" value="UniProtKB-SubCell"/>
</dbReference>
<proteinExistence type="predicted"/>
<keyword evidence="4" id="KW-0813">Transport</keyword>
<gene>
    <name evidence="13" type="ORF">Q7C36_007322</name>
</gene>
<feature type="compositionally biased region" description="Polar residues" evidence="10">
    <location>
        <begin position="259"/>
        <end position="273"/>
    </location>
</feature>
<sequence length="1247" mass="136519">MEQVLSSPRGRSDWESDQNSLGFLLLKNGDVAAESGHENPERHQRGEPGIVSLSFDEIFQDSSLNLDELFRASRYSGLEQAYSWECTSECVGPSWDNSNCCETSHDVVTADLINFNSAAPSPTHTCTSLQAVESLQPVATVETDRPLDGLIGQLPLGPVLDQAPSQTLPARGLVSASWNESCNFENSLEALIPLPFIYDLSSSPPCSVSHPDDSGELLPSSFLDSLVHPCDGRLSSEQEDDIPSISNMIPDEASKVWSRPQSPADSLASSTPSRGKPGAPHKSLAPNGTPESSSLGLSHNCLCEDEMTVVMDEAVERDLAPNEPVEQELGPDFDQAFLSSHAFIPEPTAPVESTSISQVSLSLQTGRSAEFSNDELYIKTETANITVNTFPALEKEPPPISPSICLSLEANAKTDAISPGSESQTLTSSELERKHNPSESTNMPEDTGKEPTINFPNVDTLVKETHTLVAVDTHLLSHVQGFASVNTSINGTTRHWQDSNGCTNTQDDSERLCSGTCNYTPEKDVHVNSSDSSLNTHPHDHATLPAPGSPKVEAVCVQQGEREGSYSDPGAFFGSGLDPTLLSGADSPLSQLGRAMEQERGEATSRLCQSADVRVDGETDLPDQVNPLRDESPSGVCPLEETCPPLMGDDDVVVVPDGPDDAEMALEICVSSVLVQDGSVGASALPAANPQDDERSALQAVFQALDQDGDGFVRIEEFMEFATAYGVEQVKDLTRFLDPSGLGVISFEDFHRGITAIGNGGSDPDLYKLQLTSGDANGAAEEYDEQAEVSDSAYLGSESAYSECETFTDEDTGALVHPELHEDVETDSGIETTLAENEDRNRFSLGSDLHGHALVAVIGGEEEHFEDFGESNSASDLLLANEEEGRAAPEGEGAPEPHTHTGSPVHRSSMLLSPSSSKRLSSKKAARHLLQTSGLDGMNDLSRDILDLADSDITDKVLLLERRVSELEKDSAASEEQHARLRQENLTLVHRANALEEQLKEQELHADETFNTLARKHRDALSKLQRERELEIENLQARLQQLDEENSELRSCVPCLRANIERLEEEKRKLQDEVDDVTDRLNEEMESRRKMADKLSHERHTSQKEKETTQELIEDLRKQLEMLQLFKLEMEARRGRSPAAGLQEYNTHMRENELEQEIRRLKQDNRSLKEQNDELNGQIINLSIQGAKSLFTESLSESLAAEINNVSRAELMEAIQKQEEINFRLQDYIDRIIVAIMESNPSILEVK</sequence>
<dbReference type="SMART" id="SM00054">
    <property type="entry name" value="EFh"/>
    <property type="match status" value="2"/>
</dbReference>
<dbReference type="GO" id="GO:0051301">
    <property type="term" value="P:cell division"/>
    <property type="evidence" value="ECO:0007669"/>
    <property type="project" value="UniProtKB-KW"/>
</dbReference>
<dbReference type="InterPro" id="IPR037245">
    <property type="entry name" value="FIP-RBD_C_sf"/>
</dbReference>
<protein>
    <recommendedName>
        <fullName evidence="15">Rab11 family-interacting protein 3</fullName>
    </recommendedName>
</protein>
<evidence type="ECO:0000313" key="14">
    <source>
        <dbReference type="Proteomes" id="UP001187315"/>
    </source>
</evidence>
<dbReference type="PANTHER" id="PTHR15726:SF6">
    <property type="entry name" value="RAB11 FAMILY-INTERACTING PROTEIN 3"/>
    <property type="match status" value="1"/>
</dbReference>
<evidence type="ECO:0000256" key="6">
    <source>
        <dbReference type="ARBA" id="ARBA00022753"/>
    </source>
</evidence>
<dbReference type="Pfam" id="PF13499">
    <property type="entry name" value="EF-hand_7"/>
    <property type="match status" value="1"/>
</dbReference>
<dbReference type="InterPro" id="IPR051977">
    <property type="entry name" value="Rab11-interacting_regulator"/>
</dbReference>
<dbReference type="GO" id="GO:0030139">
    <property type="term" value="C:endocytic vesicle"/>
    <property type="evidence" value="ECO:0007669"/>
    <property type="project" value="TreeGrafter"/>
</dbReference>
<feature type="compositionally biased region" description="Basic and acidic residues" evidence="10">
    <location>
        <begin position="883"/>
        <end position="899"/>
    </location>
</feature>
<dbReference type="EMBL" id="JAVHJS010000006">
    <property type="protein sequence ID" value="KAK2855453.1"/>
    <property type="molecule type" value="Genomic_DNA"/>
</dbReference>
<dbReference type="PROSITE" id="PS50222">
    <property type="entry name" value="EF_HAND_2"/>
    <property type="match status" value="1"/>
</dbReference>
<keyword evidence="7" id="KW-0175">Coiled coil</keyword>
<keyword evidence="9" id="KW-0131">Cell cycle</keyword>
<dbReference type="CDD" id="cd14686">
    <property type="entry name" value="bZIP"/>
    <property type="match status" value="1"/>
</dbReference>
<accession>A0AA88SYH8</accession>
<dbReference type="SUPFAM" id="SSF144270">
    <property type="entry name" value="Eferin C-derminal domain-like"/>
    <property type="match status" value="1"/>
</dbReference>
<evidence type="ECO:0000259" key="12">
    <source>
        <dbReference type="PROSITE" id="PS51511"/>
    </source>
</evidence>
<evidence type="ECO:0000259" key="11">
    <source>
        <dbReference type="PROSITE" id="PS50222"/>
    </source>
</evidence>
<dbReference type="PANTHER" id="PTHR15726">
    <property type="entry name" value="RAB11-FAMILY INTERACTING PROTEIN"/>
    <property type="match status" value="1"/>
</dbReference>
<dbReference type="SUPFAM" id="SSF47473">
    <property type="entry name" value="EF-hand"/>
    <property type="match status" value="1"/>
</dbReference>
<dbReference type="GO" id="GO:0005509">
    <property type="term" value="F:calcium ion binding"/>
    <property type="evidence" value="ECO:0007669"/>
    <property type="project" value="InterPro"/>
</dbReference>
<feature type="region of interest" description="Disordered" evidence="10">
    <location>
        <begin position="415"/>
        <end position="452"/>
    </location>
</feature>
<organism evidence="13 14">
    <name type="scientific">Tachysurus vachellii</name>
    <name type="common">Darkbarbel catfish</name>
    <name type="synonym">Pelteobagrus vachellii</name>
    <dbReference type="NCBI Taxonomy" id="175792"/>
    <lineage>
        <taxon>Eukaryota</taxon>
        <taxon>Metazoa</taxon>
        <taxon>Chordata</taxon>
        <taxon>Craniata</taxon>
        <taxon>Vertebrata</taxon>
        <taxon>Euteleostomi</taxon>
        <taxon>Actinopterygii</taxon>
        <taxon>Neopterygii</taxon>
        <taxon>Teleostei</taxon>
        <taxon>Ostariophysi</taxon>
        <taxon>Siluriformes</taxon>
        <taxon>Bagridae</taxon>
        <taxon>Tachysurus</taxon>
    </lineage>
</organism>
<dbReference type="GO" id="GO:0032465">
    <property type="term" value="P:regulation of cytokinesis"/>
    <property type="evidence" value="ECO:0007669"/>
    <property type="project" value="TreeGrafter"/>
</dbReference>
<evidence type="ECO:0000256" key="1">
    <source>
        <dbReference type="ARBA" id="ARBA00004214"/>
    </source>
</evidence>
<feature type="region of interest" description="Disordered" evidence="10">
    <location>
        <begin position="883"/>
        <end position="925"/>
    </location>
</feature>
<dbReference type="GO" id="GO:0032456">
    <property type="term" value="P:endocytic recycling"/>
    <property type="evidence" value="ECO:0007669"/>
    <property type="project" value="TreeGrafter"/>
</dbReference>
<evidence type="ECO:0000256" key="7">
    <source>
        <dbReference type="ARBA" id="ARBA00023054"/>
    </source>
</evidence>
<dbReference type="GO" id="GO:0030496">
    <property type="term" value="C:midbody"/>
    <property type="evidence" value="ECO:0007669"/>
    <property type="project" value="UniProtKB-SubCell"/>
</dbReference>
<evidence type="ECO:0000256" key="8">
    <source>
        <dbReference type="ARBA" id="ARBA00023136"/>
    </source>
</evidence>
<evidence type="ECO:0000256" key="3">
    <source>
        <dbReference type="ARBA" id="ARBA00004654"/>
    </source>
</evidence>
<dbReference type="InterPro" id="IPR002048">
    <property type="entry name" value="EF_hand_dom"/>
</dbReference>
<dbReference type="Proteomes" id="UP001187315">
    <property type="component" value="Unassembled WGS sequence"/>
</dbReference>
<feature type="compositionally biased region" description="Low complexity" evidence="10">
    <location>
        <begin position="908"/>
        <end position="919"/>
    </location>
</feature>
<dbReference type="InterPro" id="IPR057316">
    <property type="entry name" value="Rab11-FIP3/4_dom"/>
</dbReference>
<name>A0AA88SYH8_TACVA</name>
<reference evidence="13" key="1">
    <citation type="submission" date="2023-08" db="EMBL/GenBank/DDBJ databases">
        <title>Pelteobagrus vachellii genome.</title>
        <authorList>
            <person name="Liu H."/>
        </authorList>
    </citation>
    <scope>NUCLEOTIDE SEQUENCE</scope>
    <source>
        <strain evidence="13">PRFRI_2022a</strain>
        <tissue evidence="13">Muscle</tissue>
    </source>
</reference>
<keyword evidence="8" id="KW-0472">Membrane</keyword>
<comment type="caution">
    <text evidence="13">The sequence shown here is derived from an EMBL/GenBank/DDBJ whole genome shotgun (WGS) entry which is preliminary data.</text>
</comment>
<feature type="region of interest" description="Disordered" evidence="10">
    <location>
        <begin position="253"/>
        <end position="297"/>
    </location>
</feature>
<keyword evidence="14" id="KW-1185">Reference proteome</keyword>
<evidence type="ECO:0008006" key="15">
    <source>
        <dbReference type="Google" id="ProtNLM"/>
    </source>
</evidence>
<dbReference type="InterPro" id="IPR019018">
    <property type="entry name" value="Rab-bd_FIP-RBD"/>
</dbReference>
<dbReference type="Gene3D" id="1.20.5.2440">
    <property type="match status" value="1"/>
</dbReference>
<evidence type="ECO:0000256" key="5">
    <source>
        <dbReference type="ARBA" id="ARBA00022618"/>
    </source>
</evidence>
<feature type="domain" description="EF-hand" evidence="11">
    <location>
        <begin position="693"/>
        <end position="728"/>
    </location>
</feature>
<dbReference type="AlphaFoldDB" id="A0AA88SYH8"/>